<keyword evidence="3" id="KW-1185">Reference proteome</keyword>
<evidence type="ECO:0000313" key="2">
    <source>
        <dbReference type="EMBL" id="KAG0308116.1"/>
    </source>
</evidence>
<protein>
    <recommendedName>
        <fullName evidence="1">T6SS Phospholipase effector Tle1-like catalytic domain-containing protein</fullName>
    </recommendedName>
</protein>
<dbReference type="Pfam" id="PF09994">
    <property type="entry name" value="T6SS_Tle1-like_cat"/>
    <property type="match status" value="1"/>
</dbReference>
<reference evidence="2" key="1">
    <citation type="journal article" date="2020" name="Fungal Divers.">
        <title>Resolving the Mortierellaceae phylogeny through synthesis of multi-gene phylogenetics and phylogenomics.</title>
        <authorList>
            <person name="Vandepol N."/>
            <person name="Liber J."/>
            <person name="Desiro A."/>
            <person name="Na H."/>
            <person name="Kennedy M."/>
            <person name="Barry K."/>
            <person name="Grigoriev I.V."/>
            <person name="Miller A.N."/>
            <person name="O'Donnell K."/>
            <person name="Stajich J.E."/>
            <person name="Bonito G."/>
        </authorList>
    </citation>
    <scope>NUCLEOTIDE SEQUENCE</scope>
    <source>
        <strain evidence="2">REB-010B</strain>
    </source>
</reference>
<proteinExistence type="predicted"/>
<dbReference type="PANTHER" id="PTHR33840:SF16">
    <property type="entry name" value="DUF2235 DOMAIN-CONTAINING PROTEIN"/>
    <property type="match status" value="1"/>
</dbReference>
<dbReference type="PANTHER" id="PTHR33840">
    <property type="match status" value="1"/>
</dbReference>
<evidence type="ECO:0000259" key="1">
    <source>
        <dbReference type="Pfam" id="PF09994"/>
    </source>
</evidence>
<organism evidence="2 3">
    <name type="scientific">Dissophora globulifera</name>
    <dbReference type="NCBI Taxonomy" id="979702"/>
    <lineage>
        <taxon>Eukaryota</taxon>
        <taxon>Fungi</taxon>
        <taxon>Fungi incertae sedis</taxon>
        <taxon>Mucoromycota</taxon>
        <taxon>Mortierellomycotina</taxon>
        <taxon>Mortierellomycetes</taxon>
        <taxon>Mortierellales</taxon>
        <taxon>Mortierellaceae</taxon>
        <taxon>Dissophora</taxon>
    </lineage>
</organism>
<dbReference type="OrthoDB" id="59699at2759"/>
<sequence length="482" mass="54125">MPDTSNPVARRQKLIVLCDGTWCGSETNTQSNINLLAGMIGAMPAPNPTHAQPIPYGGHDPGVQACYFPGSGLGGTFLEYLFNATSGDDIAKDCIEVYRYIVTRYSRDQEIWMFGLSRGSYTVRCVAGMINNCGIIKMQNPDGRWLGAGTVDRLCHEVYNIYRSPYPEDRPNAKSSMEFKRRVSHDVPTPIKFMGLLDTVGAMGVPKFDSGIGLTFPQFHDQIISSVVEKVYHACAIHDRLWIFEPCRAFRVADPSRPELEVHERWFPGCHYDIGRQRFRFFPNGKDVIQRTISWALGPLSNVIEPNHVLADLVLKWMLESIEKQDPHGMVIRNIDEEIANLNTNMKAPIRNTGSGDVYGSILDYGPGGQLYQVGVHAANGIVSYLNKLFPLAHLGTAIQDFFDLKLIINVLAATRDRRIGDHNAVLTLYKCESIQLGGQSIQNLAWIDPQVRRRYPSRTYENFQEYLTAIQGIPSRESRPD</sequence>
<gene>
    <name evidence="2" type="ORF">BGZ99_001266</name>
</gene>
<accession>A0A9P6R2Y4</accession>
<feature type="domain" description="T6SS Phospholipase effector Tle1-like catalytic" evidence="1">
    <location>
        <begin position="13"/>
        <end position="320"/>
    </location>
</feature>
<dbReference type="InterPro" id="IPR018712">
    <property type="entry name" value="Tle1-like_cat"/>
</dbReference>
<dbReference type="AlphaFoldDB" id="A0A9P6R2Y4"/>
<evidence type="ECO:0000313" key="3">
    <source>
        <dbReference type="Proteomes" id="UP000738325"/>
    </source>
</evidence>
<dbReference type="EMBL" id="JAAAIP010001306">
    <property type="protein sequence ID" value="KAG0308116.1"/>
    <property type="molecule type" value="Genomic_DNA"/>
</dbReference>
<dbReference type="Proteomes" id="UP000738325">
    <property type="component" value="Unassembled WGS sequence"/>
</dbReference>
<dbReference type="InterPro" id="IPR029058">
    <property type="entry name" value="AB_hydrolase_fold"/>
</dbReference>
<name>A0A9P6R2Y4_9FUNG</name>
<comment type="caution">
    <text evidence="2">The sequence shown here is derived from an EMBL/GenBank/DDBJ whole genome shotgun (WGS) entry which is preliminary data.</text>
</comment>
<dbReference type="SUPFAM" id="SSF53474">
    <property type="entry name" value="alpha/beta-Hydrolases"/>
    <property type="match status" value="1"/>
</dbReference>